<keyword evidence="2 5" id="KW-0808">Transferase</keyword>
<evidence type="ECO:0000256" key="1">
    <source>
        <dbReference type="ARBA" id="ARBA00005656"/>
    </source>
</evidence>
<comment type="similarity">
    <text evidence="1">Belongs to the phosphate acetyltransferase and butyryltransferase family.</text>
</comment>
<dbReference type="InterPro" id="IPR050500">
    <property type="entry name" value="Phos_Acetyltrans/Butyryltrans"/>
</dbReference>
<feature type="domain" description="Phosphate acetyl/butaryl transferase" evidence="4">
    <location>
        <begin position="84"/>
        <end position="296"/>
    </location>
</feature>
<name>A0A517QYB0_9PLAN</name>
<evidence type="ECO:0000313" key="6">
    <source>
        <dbReference type="Proteomes" id="UP000317318"/>
    </source>
</evidence>
<dbReference type="InterPro" id="IPR002505">
    <property type="entry name" value="PTA_PTB"/>
</dbReference>
<evidence type="ECO:0000256" key="2">
    <source>
        <dbReference type="ARBA" id="ARBA00022679"/>
    </source>
</evidence>
<dbReference type="Pfam" id="PF01515">
    <property type="entry name" value="PTA_PTB"/>
    <property type="match status" value="1"/>
</dbReference>
<dbReference type="RefSeq" id="WP_145362810.1">
    <property type="nucleotide sequence ID" value="NZ_CP036268.1"/>
</dbReference>
<evidence type="ECO:0000256" key="3">
    <source>
        <dbReference type="ARBA" id="ARBA00023315"/>
    </source>
</evidence>
<dbReference type="OrthoDB" id="9774179at2"/>
<dbReference type="Proteomes" id="UP000317318">
    <property type="component" value="Chromosome"/>
</dbReference>
<accession>A0A517QYB0</accession>
<keyword evidence="6" id="KW-1185">Reference proteome</keyword>
<dbReference type="PIRSF" id="PIRSF000428">
    <property type="entry name" value="P_Ac_trans"/>
    <property type="match status" value="1"/>
</dbReference>
<dbReference type="KEGG" id="svp:Pan189_09810"/>
<dbReference type="GO" id="GO:0008959">
    <property type="term" value="F:phosphate acetyltransferase activity"/>
    <property type="evidence" value="ECO:0007669"/>
    <property type="project" value="UniProtKB-EC"/>
</dbReference>
<dbReference type="PANTHER" id="PTHR43356">
    <property type="entry name" value="PHOSPHATE ACETYLTRANSFERASE"/>
    <property type="match status" value="1"/>
</dbReference>
<sequence>MNESETGSGLPGFDELFRRADALREPVSAVAVGGADETVIKALAEARTRGWIRPIVAGGKGQIEDVAESCGIDLAGFRVLDTDDPAVTAVSEVREGRAQILMKGQVATPDLMKAVFSREAGLRTGRVVAQMVLMEIVRDDRVFLLTDTGITPEPTSDQRGELIGHAIETAAALGASEPKIALMAATEKATEALPDSLDAAKLASQSWQPAIVEGPLSFDLAYAAGAATKKRLTSRVAGSADAMVFPDLTSANLTVKGIMYTADCRFGGVLCGTAAPVVFMSRADSIQTRLRSLALALSTM</sequence>
<dbReference type="AlphaFoldDB" id="A0A517QYB0"/>
<protein>
    <submittedName>
        <fullName evidence="5">Phosphate acetyltransferase</fullName>
        <ecNumber evidence="5">2.3.1.8</ecNumber>
    </submittedName>
</protein>
<evidence type="ECO:0000313" key="5">
    <source>
        <dbReference type="EMBL" id="QDT36621.1"/>
    </source>
</evidence>
<dbReference type="InterPro" id="IPR012147">
    <property type="entry name" value="P_Ac_Bu_trans"/>
</dbReference>
<dbReference type="EC" id="2.3.1.8" evidence="5"/>
<dbReference type="EMBL" id="CP036268">
    <property type="protein sequence ID" value="QDT36621.1"/>
    <property type="molecule type" value="Genomic_DNA"/>
</dbReference>
<organism evidence="5 6">
    <name type="scientific">Stratiformator vulcanicus</name>
    <dbReference type="NCBI Taxonomy" id="2527980"/>
    <lineage>
        <taxon>Bacteria</taxon>
        <taxon>Pseudomonadati</taxon>
        <taxon>Planctomycetota</taxon>
        <taxon>Planctomycetia</taxon>
        <taxon>Planctomycetales</taxon>
        <taxon>Planctomycetaceae</taxon>
        <taxon>Stratiformator</taxon>
    </lineage>
</organism>
<keyword evidence="3 5" id="KW-0012">Acyltransferase</keyword>
<proteinExistence type="inferred from homology"/>
<evidence type="ECO:0000259" key="4">
    <source>
        <dbReference type="Pfam" id="PF01515"/>
    </source>
</evidence>
<gene>
    <name evidence="5" type="primary">pta_1</name>
    <name evidence="5" type="ORF">Pan189_09810</name>
</gene>
<dbReference type="SUPFAM" id="SSF53659">
    <property type="entry name" value="Isocitrate/Isopropylmalate dehydrogenase-like"/>
    <property type="match status" value="1"/>
</dbReference>
<reference evidence="5 6" key="1">
    <citation type="submission" date="2019-02" db="EMBL/GenBank/DDBJ databases">
        <title>Deep-cultivation of Planctomycetes and their phenomic and genomic characterization uncovers novel biology.</title>
        <authorList>
            <person name="Wiegand S."/>
            <person name="Jogler M."/>
            <person name="Boedeker C."/>
            <person name="Pinto D."/>
            <person name="Vollmers J."/>
            <person name="Rivas-Marin E."/>
            <person name="Kohn T."/>
            <person name="Peeters S.H."/>
            <person name="Heuer A."/>
            <person name="Rast P."/>
            <person name="Oberbeckmann S."/>
            <person name="Bunk B."/>
            <person name="Jeske O."/>
            <person name="Meyerdierks A."/>
            <person name="Storesund J.E."/>
            <person name="Kallscheuer N."/>
            <person name="Luecker S."/>
            <person name="Lage O.M."/>
            <person name="Pohl T."/>
            <person name="Merkel B.J."/>
            <person name="Hornburger P."/>
            <person name="Mueller R.-W."/>
            <person name="Bruemmer F."/>
            <person name="Labrenz M."/>
            <person name="Spormann A.M."/>
            <person name="Op den Camp H."/>
            <person name="Overmann J."/>
            <person name="Amann R."/>
            <person name="Jetten M.S.M."/>
            <person name="Mascher T."/>
            <person name="Medema M.H."/>
            <person name="Devos D.P."/>
            <person name="Kaster A.-K."/>
            <person name="Ovreas L."/>
            <person name="Rohde M."/>
            <person name="Galperin M.Y."/>
            <person name="Jogler C."/>
        </authorList>
    </citation>
    <scope>NUCLEOTIDE SEQUENCE [LARGE SCALE GENOMIC DNA]</scope>
    <source>
        <strain evidence="5 6">Pan189</strain>
    </source>
</reference>
<dbReference type="Gene3D" id="3.40.718.10">
    <property type="entry name" value="Isopropylmalate Dehydrogenase"/>
    <property type="match status" value="1"/>
</dbReference>
<dbReference type="PANTHER" id="PTHR43356:SF2">
    <property type="entry name" value="PHOSPHATE ACETYLTRANSFERASE"/>
    <property type="match status" value="1"/>
</dbReference>